<gene>
    <name evidence="2" type="ORF">POVWA1_072280</name>
</gene>
<keyword evidence="1" id="KW-1133">Transmembrane helix</keyword>
<keyword evidence="1" id="KW-0812">Transmembrane</keyword>
<proteinExistence type="predicted"/>
<keyword evidence="3" id="KW-1185">Reference proteome</keyword>
<keyword evidence="1" id="KW-0472">Membrane</keyword>
<evidence type="ECO:0000313" key="3">
    <source>
        <dbReference type="Proteomes" id="UP000078555"/>
    </source>
</evidence>
<dbReference type="AlphaFoldDB" id="A0A1A9AHX2"/>
<name>A0A1A9AHX2_PLAOA</name>
<organism evidence="2 3">
    <name type="scientific">Plasmodium ovale wallikeri</name>
    <dbReference type="NCBI Taxonomy" id="864142"/>
    <lineage>
        <taxon>Eukaryota</taxon>
        <taxon>Sar</taxon>
        <taxon>Alveolata</taxon>
        <taxon>Apicomplexa</taxon>
        <taxon>Aconoidasida</taxon>
        <taxon>Haemosporida</taxon>
        <taxon>Plasmodiidae</taxon>
        <taxon>Plasmodium</taxon>
        <taxon>Plasmodium (Plasmodium)</taxon>
    </lineage>
</organism>
<dbReference type="Pfam" id="PF05795">
    <property type="entry name" value="Plasmodium_Vir"/>
    <property type="match status" value="1"/>
</dbReference>
<protein>
    <submittedName>
        <fullName evidence="2">PIR Superfamily Protein</fullName>
    </submittedName>
</protein>
<sequence>MTENLYTCDTYVRIAKIASAAKKENEKKDENNYKFFNSLTSSTNTHITKSICKKYIYDLGNDTLTQIKTLYHFYKQYGNSKLNEKSIPDVFCRYTENCANIYKEHIENYPTDQDALCTKLQIFKSELMHRLKTSNIFSAQKEIITIDEQSKSQFLLLDQGEVSTPLITFSTFASGTVFGISLLLFIFYKVTPYGFWISPKIRKIKKQTNIVDEEENESLYHYSISSQNNSINKGYNIPYLKVEK</sequence>
<dbReference type="EMBL" id="FLRD01000880">
    <property type="protein sequence ID" value="SBT55788.1"/>
    <property type="molecule type" value="Genomic_DNA"/>
</dbReference>
<accession>A0A1A9AHX2</accession>
<evidence type="ECO:0000256" key="1">
    <source>
        <dbReference type="SAM" id="Phobius"/>
    </source>
</evidence>
<feature type="transmembrane region" description="Helical" evidence="1">
    <location>
        <begin position="172"/>
        <end position="196"/>
    </location>
</feature>
<dbReference type="Proteomes" id="UP000078555">
    <property type="component" value="Unassembled WGS sequence"/>
</dbReference>
<reference evidence="3" key="1">
    <citation type="submission" date="2016-05" db="EMBL/GenBank/DDBJ databases">
        <authorList>
            <person name="Naeem Raeece"/>
        </authorList>
    </citation>
    <scope>NUCLEOTIDE SEQUENCE [LARGE SCALE GENOMIC DNA]</scope>
</reference>
<dbReference type="InterPro" id="IPR008780">
    <property type="entry name" value="Plasmodium_Vir"/>
</dbReference>
<evidence type="ECO:0000313" key="2">
    <source>
        <dbReference type="EMBL" id="SBT55788.1"/>
    </source>
</evidence>